<keyword evidence="2" id="KW-0547">Nucleotide-binding</keyword>
<dbReference type="GO" id="GO:0006436">
    <property type="term" value="P:tryptophanyl-tRNA aminoacylation"/>
    <property type="evidence" value="ECO:0007669"/>
    <property type="project" value="TreeGrafter"/>
</dbReference>
<dbReference type="PANTHER" id="PTHR43766">
    <property type="entry name" value="TRYPTOPHAN--TRNA LIGASE, MITOCHONDRIAL"/>
    <property type="match status" value="1"/>
</dbReference>
<dbReference type="SUPFAM" id="SSF52374">
    <property type="entry name" value="Nucleotidylyl transferase"/>
    <property type="match status" value="1"/>
</dbReference>
<evidence type="ECO:0000256" key="1">
    <source>
        <dbReference type="ARBA" id="ARBA00022598"/>
    </source>
</evidence>
<dbReference type="GO" id="GO:0004830">
    <property type="term" value="F:tryptophan-tRNA ligase activity"/>
    <property type="evidence" value="ECO:0007669"/>
    <property type="project" value="TreeGrafter"/>
</dbReference>
<dbReference type="GO" id="GO:0005829">
    <property type="term" value="C:cytosol"/>
    <property type="evidence" value="ECO:0007669"/>
    <property type="project" value="TreeGrafter"/>
</dbReference>
<keyword evidence="4" id="KW-0648">Protein biosynthesis</keyword>
<dbReference type="InterPro" id="IPR050203">
    <property type="entry name" value="Trp-tRNA_synthetase"/>
</dbReference>
<evidence type="ECO:0000256" key="5">
    <source>
        <dbReference type="ARBA" id="ARBA00023146"/>
    </source>
</evidence>
<accession>A0A6J6SF06</accession>
<keyword evidence="5" id="KW-0030">Aminoacyl-tRNA synthetase</keyword>
<sequence length="138" mass="14173">MDLLDPTAKMGKSGADGAGVVRLLDPPDVVRRKLARALTDSDTGADAVRRDRTAKPGVTNLLEILDACGGSADGITTYGALKKTVTDAVVAVLEPVQARYAELAADLGHVTQTYADGAARCREVTAPVLAAAETAIGL</sequence>
<evidence type="ECO:0000313" key="6">
    <source>
        <dbReference type="EMBL" id="CAB4733454.1"/>
    </source>
</evidence>
<keyword evidence="1" id="KW-0436">Ligase</keyword>
<evidence type="ECO:0000256" key="2">
    <source>
        <dbReference type="ARBA" id="ARBA00022741"/>
    </source>
</evidence>
<dbReference type="Gene3D" id="1.10.240.10">
    <property type="entry name" value="Tyrosyl-Transfer RNA Synthetase"/>
    <property type="match status" value="1"/>
</dbReference>
<proteinExistence type="predicted"/>
<dbReference type="PANTHER" id="PTHR43766:SF1">
    <property type="entry name" value="TRYPTOPHAN--TRNA LIGASE, MITOCHONDRIAL"/>
    <property type="match status" value="1"/>
</dbReference>
<evidence type="ECO:0000256" key="3">
    <source>
        <dbReference type="ARBA" id="ARBA00022840"/>
    </source>
</evidence>
<dbReference type="GO" id="GO:0005524">
    <property type="term" value="F:ATP binding"/>
    <property type="evidence" value="ECO:0007669"/>
    <property type="project" value="UniProtKB-KW"/>
</dbReference>
<reference evidence="6" key="1">
    <citation type="submission" date="2020-05" db="EMBL/GenBank/DDBJ databases">
        <authorList>
            <person name="Chiriac C."/>
            <person name="Salcher M."/>
            <person name="Ghai R."/>
            <person name="Kavagutti S V."/>
        </authorList>
    </citation>
    <scope>NUCLEOTIDE SEQUENCE</scope>
</reference>
<dbReference type="Pfam" id="PF00579">
    <property type="entry name" value="tRNA-synt_1b"/>
    <property type="match status" value="1"/>
</dbReference>
<keyword evidence="3" id="KW-0067">ATP-binding</keyword>
<evidence type="ECO:0000256" key="4">
    <source>
        <dbReference type="ARBA" id="ARBA00022917"/>
    </source>
</evidence>
<name>A0A6J6SF06_9ZZZZ</name>
<dbReference type="AlphaFoldDB" id="A0A6J6SF06"/>
<protein>
    <submittedName>
        <fullName evidence="6">Unannotated protein</fullName>
    </submittedName>
</protein>
<organism evidence="6">
    <name type="scientific">freshwater metagenome</name>
    <dbReference type="NCBI Taxonomy" id="449393"/>
    <lineage>
        <taxon>unclassified sequences</taxon>
        <taxon>metagenomes</taxon>
        <taxon>ecological metagenomes</taxon>
    </lineage>
</organism>
<dbReference type="InterPro" id="IPR002305">
    <property type="entry name" value="aa-tRNA-synth_Ic"/>
</dbReference>
<gene>
    <name evidence="6" type="ORF">UFOPK2579_02725</name>
</gene>
<dbReference type="EMBL" id="CAEZXR010000437">
    <property type="protein sequence ID" value="CAB4733454.1"/>
    <property type="molecule type" value="Genomic_DNA"/>
</dbReference>